<dbReference type="AlphaFoldDB" id="A0A1B0BAG4"/>
<dbReference type="InterPro" id="IPR036728">
    <property type="entry name" value="PBP_GOBP_sf"/>
</dbReference>
<dbReference type="EMBL" id="JXJN01010968">
    <property type="status" value="NOT_ANNOTATED_CDS"/>
    <property type="molecule type" value="Genomic_DNA"/>
</dbReference>
<dbReference type="Gene3D" id="1.10.238.20">
    <property type="entry name" value="Pheromone/general odorant binding protein domain"/>
    <property type="match status" value="2"/>
</dbReference>
<dbReference type="Pfam" id="PF01395">
    <property type="entry name" value="PBP_GOBP"/>
    <property type="match status" value="1"/>
</dbReference>
<evidence type="ECO:0000256" key="2">
    <source>
        <dbReference type="SAM" id="SignalP"/>
    </source>
</evidence>
<sequence length="279" mass="33158">MKYWILTLIALEAITTFSGNNMRTLAKDWGSSLLELRTKCLEKELLSTAMFPVDDMVELFDSMLYLKSEQVPRDAKCFLRCWLKETKVTLDNFFINPKGFDDVDRFCEREAKVQAKNDECEFSFLLLKCERRDYVETNVDEAWRDEDLRTETQNIQEYDREVDEEMERIERECLEEENITYKFVMSNYTATKHFLDQFKHTPSIPKNAKCFFRCWYKKHGILSENFDTSIGPVPELRHHMGECNKVAREWAEKQSGGDECEFSWSFYNCVHETMIDCLL</sequence>
<dbReference type="CDD" id="cd23992">
    <property type="entry name" value="PBP_GOBP"/>
    <property type="match status" value="1"/>
</dbReference>
<evidence type="ECO:0000313" key="4">
    <source>
        <dbReference type="Proteomes" id="UP000092460"/>
    </source>
</evidence>
<proteinExistence type="predicted"/>
<dbReference type="EnsemblMetazoa" id="GPPI023929-RA">
    <property type="protein sequence ID" value="GPPI023929-PA"/>
    <property type="gene ID" value="GPPI023929"/>
</dbReference>
<feature type="signal peptide" evidence="2">
    <location>
        <begin position="1"/>
        <end position="19"/>
    </location>
</feature>
<keyword evidence="4" id="KW-1185">Reference proteome</keyword>
<dbReference type="EMBL" id="JXJN01010969">
    <property type="status" value="NOT_ANNOTATED_CDS"/>
    <property type="molecule type" value="Genomic_DNA"/>
</dbReference>
<dbReference type="InterPro" id="IPR006170">
    <property type="entry name" value="PBP/GOBP"/>
</dbReference>
<dbReference type="SUPFAM" id="SSF47565">
    <property type="entry name" value="Insect pheromone/odorant-binding proteins"/>
    <property type="match status" value="2"/>
</dbReference>
<organism evidence="3 4">
    <name type="scientific">Glossina palpalis gambiensis</name>
    <dbReference type="NCBI Taxonomy" id="67801"/>
    <lineage>
        <taxon>Eukaryota</taxon>
        <taxon>Metazoa</taxon>
        <taxon>Ecdysozoa</taxon>
        <taxon>Arthropoda</taxon>
        <taxon>Hexapoda</taxon>
        <taxon>Insecta</taxon>
        <taxon>Pterygota</taxon>
        <taxon>Neoptera</taxon>
        <taxon>Endopterygota</taxon>
        <taxon>Diptera</taxon>
        <taxon>Brachycera</taxon>
        <taxon>Muscomorpha</taxon>
        <taxon>Hippoboscoidea</taxon>
        <taxon>Glossinidae</taxon>
        <taxon>Glossina</taxon>
    </lineage>
</organism>
<feature type="coiled-coil region" evidence="1">
    <location>
        <begin position="148"/>
        <end position="175"/>
    </location>
</feature>
<feature type="chain" id="PRO_5008404647" evidence="2">
    <location>
        <begin position="20"/>
        <end position="279"/>
    </location>
</feature>
<protein>
    <submittedName>
        <fullName evidence="3">Uncharacterized protein</fullName>
    </submittedName>
</protein>
<evidence type="ECO:0000256" key="1">
    <source>
        <dbReference type="SAM" id="Coils"/>
    </source>
</evidence>
<keyword evidence="2" id="KW-0732">Signal</keyword>
<dbReference type="Proteomes" id="UP000092460">
    <property type="component" value="Unassembled WGS sequence"/>
</dbReference>
<reference evidence="4" key="1">
    <citation type="submission" date="2015-01" db="EMBL/GenBank/DDBJ databases">
        <authorList>
            <person name="Aksoy S."/>
            <person name="Warren W."/>
            <person name="Wilson R.K."/>
        </authorList>
    </citation>
    <scope>NUCLEOTIDE SEQUENCE [LARGE SCALE GENOMIC DNA]</scope>
    <source>
        <strain evidence="4">IAEA</strain>
    </source>
</reference>
<accession>A0A1B0BAG4</accession>
<reference evidence="3" key="2">
    <citation type="submission" date="2020-05" db="UniProtKB">
        <authorList>
            <consortium name="EnsemblMetazoa"/>
        </authorList>
    </citation>
    <scope>IDENTIFICATION</scope>
    <source>
        <strain evidence="3">IAEA</strain>
    </source>
</reference>
<evidence type="ECO:0000313" key="3">
    <source>
        <dbReference type="EnsemblMetazoa" id="GPPI023929-PA"/>
    </source>
</evidence>
<keyword evidence="1" id="KW-0175">Coiled coil</keyword>
<dbReference type="VEuPathDB" id="VectorBase:GPPI023929"/>
<dbReference type="GO" id="GO:0005549">
    <property type="term" value="F:odorant binding"/>
    <property type="evidence" value="ECO:0007669"/>
    <property type="project" value="InterPro"/>
</dbReference>
<name>A0A1B0BAG4_9MUSC</name>